<dbReference type="Pfam" id="PF06314">
    <property type="entry name" value="ADC"/>
    <property type="match status" value="1"/>
</dbReference>
<protein>
    <recommendedName>
        <fullName evidence="3">Acetoacetate decarboxylase</fullName>
    </recommendedName>
</protein>
<dbReference type="EMBL" id="LAVA02000057">
    <property type="protein sequence ID" value="OIJ65484.1"/>
    <property type="molecule type" value="Genomic_DNA"/>
</dbReference>
<dbReference type="InterPro" id="IPR023375">
    <property type="entry name" value="ADC_dom_sf"/>
</dbReference>
<evidence type="ECO:0008006" key="3">
    <source>
        <dbReference type="Google" id="ProtNLM"/>
    </source>
</evidence>
<dbReference type="STRING" id="1428628.WN71_023345"/>
<sequence length="276" mass="29478">MTYHPTLAAAAPTVRRMPTAFGPAYGPRCIPAGVEPPTGPERVSSIDIVAAADERKLRALLPDGVELAEATLRVQAGWFENLRWLAGRGYNTLAALVPAVVPTEDGPVRADFLCVMWENLADPIITGRDELGFPKLFADIVRPDVAAPGSEPLSVRASWQETEFFSLTVDGLREAPAPGVRHPVVTHRYLPSAGHAEPPEVDHLTISNPGSADSVRILTSLAGEATVSFTEVTWQQVPFQFPVVNGLAALGINGTHPAQVTCVEGHFTAASNRRLG</sequence>
<dbReference type="AlphaFoldDB" id="A0A1J4NVE2"/>
<organism evidence="1 2">
    <name type="scientific">Streptomyces mangrovisoli</name>
    <dbReference type="NCBI Taxonomy" id="1428628"/>
    <lineage>
        <taxon>Bacteria</taxon>
        <taxon>Bacillati</taxon>
        <taxon>Actinomycetota</taxon>
        <taxon>Actinomycetes</taxon>
        <taxon>Kitasatosporales</taxon>
        <taxon>Streptomycetaceae</taxon>
        <taxon>Streptomyces</taxon>
    </lineage>
</organism>
<accession>A0A1J4NVE2</accession>
<evidence type="ECO:0000313" key="2">
    <source>
        <dbReference type="Proteomes" id="UP000034196"/>
    </source>
</evidence>
<keyword evidence="2" id="KW-1185">Reference proteome</keyword>
<gene>
    <name evidence="1" type="ORF">WN71_023345</name>
</gene>
<name>A0A1J4NVE2_9ACTN</name>
<evidence type="ECO:0000313" key="1">
    <source>
        <dbReference type="EMBL" id="OIJ65484.1"/>
    </source>
</evidence>
<dbReference type="InterPro" id="IPR010451">
    <property type="entry name" value="Acetoacetate_decarboxylase"/>
</dbReference>
<dbReference type="SUPFAM" id="SSF160104">
    <property type="entry name" value="Acetoacetate decarboxylase-like"/>
    <property type="match status" value="1"/>
</dbReference>
<dbReference type="GO" id="GO:0016829">
    <property type="term" value="F:lyase activity"/>
    <property type="evidence" value="ECO:0007669"/>
    <property type="project" value="InterPro"/>
</dbReference>
<comment type="caution">
    <text evidence="1">The sequence shown here is derived from an EMBL/GenBank/DDBJ whole genome shotgun (WGS) entry which is preliminary data.</text>
</comment>
<reference evidence="1" key="1">
    <citation type="submission" date="2016-10" db="EMBL/GenBank/DDBJ databases">
        <title>Genome sequence of Streptomyces mangrovisoli MUSC 149.</title>
        <authorList>
            <person name="Lee L.-H."/>
            <person name="Ser H.-L."/>
        </authorList>
    </citation>
    <scope>NUCLEOTIDE SEQUENCE [LARGE SCALE GENOMIC DNA]</scope>
    <source>
        <strain evidence="1">MUSC 149</strain>
    </source>
</reference>
<dbReference type="RefSeq" id="WP_052743010.1">
    <property type="nucleotide sequence ID" value="NZ_LAVA02000057.1"/>
</dbReference>
<dbReference type="Gene3D" id="2.40.400.10">
    <property type="entry name" value="Acetoacetate decarboxylase-like"/>
    <property type="match status" value="1"/>
</dbReference>
<dbReference type="Proteomes" id="UP000034196">
    <property type="component" value="Unassembled WGS sequence"/>
</dbReference>
<proteinExistence type="predicted"/>